<dbReference type="Proteomes" id="UP000002358">
    <property type="component" value="Unassembled WGS sequence"/>
</dbReference>
<dbReference type="Gene3D" id="2.60.210.10">
    <property type="entry name" value="Apoptosis, Tumor Necrosis Factor Receptor Associated Protein 2, Chain A"/>
    <property type="match status" value="1"/>
</dbReference>
<dbReference type="Gene3D" id="3.30.710.10">
    <property type="entry name" value="Potassium Channel Kv1.1, Chain A"/>
    <property type="match status" value="1"/>
</dbReference>
<reference evidence="3" key="1">
    <citation type="submission" date="2021-01" db="UniProtKB">
        <authorList>
            <consortium name="EnsemblMetazoa"/>
        </authorList>
    </citation>
    <scope>IDENTIFICATION</scope>
</reference>
<dbReference type="Gene3D" id="6.10.250.3030">
    <property type="match status" value="1"/>
</dbReference>
<dbReference type="PROSITE" id="PS50097">
    <property type="entry name" value="BTB"/>
    <property type="match status" value="1"/>
</dbReference>
<dbReference type="AlphaFoldDB" id="A0A7M7INQ6"/>
<accession>A0A7M7INQ6</accession>
<feature type="domain" description="MATH" evidence="2">
    <location>
        <begin position="59"/>
        <end position="186"/>
    </location>
</feature>
<dbReference type="SUPFAM" id="SSF49599">
    <property type="entry name" value="TRAF domain-like"/>
    <property type="match status" value="1"/>
</dbReference>
<dbReference type="CDD" id="cd18186">
    <property type="entry name" value="BTB_POZ_ZBTB_KLHL-like"/>
    <property type="match status" value="1"/>
</dbReference>
<dbReference type="SMART" id="SM00225">
    <property type="entry name" value="BTB"/>
    <property type="match status" value="1"/>
</dbReference>
<dbReference type="SUPFAM" id="SSF54695">
    <property type="entry name" value="POZ domain"/>
    <property type="match status" value="1"/>
</dbReference>
<keyword evidence="4" id="KW-1185">Reference proteome</keyword>
<dbReference type="GeneID" id="107980696"/>
<name>A0A7M7INQ6_NASVI</name>
<dbReference type="KEGG" id="nvi:107980696"/>
<protein>
    <submittedName>
        <fullName evidence="3">Uncharacterized protein</fullName>
    </submittedName>
</protein>
<dbReference type="GO" id="GO:0030163">
    <property type="term" value="P:protein catabolic process"/>
    <property type="evidence" value="ECO:0007669"/>
    <property type="project" value="UniProtKB-ARBA"/>
</dbReference>
<dbReference type="PROSITE" id="PS50144">
    <property type="entry name" value="MATH"/>
    <property type="match status" value="1"/>
</dbReference>
<dbReference type="EnsemblMetazoa" id="XM_016982227">
    <property type="protein sequence ID" value="XP_016837716"/>
    <property type="gene ID" value="LOC107980696"/>
</dbReference>
<evidence type="ECO:0000259" key="1">
    <source>
        <dbReference type="PROSITE" id="PS50097"/>
    </source>
</evidence>
<dbReference type="InterPro" id="IPR011333">
    <property type="entry name" value="SKP1/BTB/POZ_sf"/>
</dbReference>
<evidence type="ECO:0000313" key="4">
    <source>
        <dbReference type="Proteomes" id="UP000002358"/>
    </source>
</evidence>
<evidence type="ECO:0000259" key="2">
    <source>
        <dbReference type="PROSITE" id="PS50144"/>
    </source>
</evidence>
<dbReference type="InterPro" id="IPR000210">
    <property type="entry name" value="BTB/POZ_dom"/>
</dbReference>
<dbReference type="InterPro" id="IPR002083">
    <property type="entry name" value="MATH/TRAF_dom"/>
</dbReference>
<dbReference type="SMR" id="A0A7M7INQ6"/>
<dbReference type="Pfam" id="PF00651">
    <property type="entry name" value="BTB"/>
    <property type="match status" value="1"/>
</dbReference>
<dbReference type="PANTHER" id="PTHR24413">
    <property type="entry name" value="SPECKLE-TYPE POZ PROTEIN"/>
    <property type="match status" value="1"/>
</dbReference>
<sequence>MCTSDQWPERESAVFIAHNIRQYQSGSRNETSSRAGARRSTLQVRMNQAHASTKARVVEFKYNWSIENFSFFSAEPGVPVTSLPFAIPGTESNWCLKLYPGGISPECDGHVSVFLKLLKPKTPEVVAKFKLYLEKNNNFVGDSLETGVHNFSQEEYGFTKVIKRDVLVQRKSGLLLDDNLVIICEIMLSLGLIDNRFDNQVSISRHADKCRANFVNHIHDIYLKQLFADVTLLVDGKGFLAHKAILAGRSPLFADFFTNNPTKTEFELDDIDCDVMEEVLRYLYSGKVIVNNFVMVIKIFEAANVYMFCDYNLERVCEALLIAEIDAANAADLLIFADNNSLENLQQAAIKYIIGNCGEVMSTPGYKDMVKSHPELISKLFCAVVPHQSTRVS</sequence>
<proteinExistence type="predicted"/>
<dbReference type="Gene3D" id="6.20.250.50">
    <property type="match status" value="1"/>
</dbReference>
<dbReference type="OrthoDB" id="6359816at2759"/>
<dbReference type="SMART" id="SM00061">
    <property type="entry name" value="MATH"/>
    <property type="match status" value="1"/>
</dbReference>
<dbReference type="RefSeq" id="XP_016837716.1">
    <property type="nucleotide sequence ID" value="XM_016982227.2"/>
</dbReference>
<feature type="domain" description="BTB" evidence="1">
    <location>
        <begin position="228"/>
        <end position="292"/>
    </location>
</feature>
<evidence type="ECO:0000313" key="3">
    <source>
        <dbReference type="EnsemblMetazoa" id="XP_016837716"/>
    </source>
</evidence>
<dbReference type="InterPro" id="IPR008974">
    <property type="entry name" value="TRAF-like"/>
</dbReference>
<dbReference type="InParanoid" id="A0A7M7INQ6"/>
<organism evidence="3 4">
    <name type="scientific">Nasonia vitripennis</name>
    <name type="common">Parasitic wasp</name>
    <dbReference type="NCBI Taxonomy" id="7425"/>
    <lineage>
        <taxon>Eukaryota</taxon>
        <taxon>Metazoa</taxon>
        <taxon>Ecdysozoa</taxon>
        <taxon>Arthropoda</taxon>
        <taxon>Hexapoda</taxon>
        <taxon>Insecta</taxon>
        <taxon>Pterygota</taxon>
        <taxon>Neoptera</taxon>
        <taxon>Endopterygota</taxon>
        <taxon>Hymenoptera</taxon>
        <taxon>Apocrita</taxon>
        <taxon>Proctotrupomorpha</taxon>
        <taxon>Chalcidoidea</taxon>
        <taxon>Pteromalidae</taxon>
        <taxon>Pteromalinae</taxon>
        <taxon>Nasonia</taxon>
    </lineage>
</organism>
<dbReference type="Pfam" id="PF22486">
    <property type="entry name" value="MATH_2"/>
    <property type="match status" value="1"/>
</dbReference>